<evidence type="ECO:0000256" key="6">
    <source>
        <dbReference type="ARBA" id="ARBA00023004"/>
    </source>
</evidence>
<organism evidence="8 9">
    <name type="scientific">Athelia psychrophila</name>
    <dbReference type="NCBI Taxonomy" id="1759441"/>
    <lineage>
        <taxon>Eukaryota</taxon>
        <taxon>Fungi</taxon>
        <taxon>Dikarya</taxon>
        <taxon>Basidiomycota</taxon>
        <taxon>Agaricomycotina</taxon>
        <taxon>Agaricomycetes</taxon>
        <taxon>Agaricomycetidae</taxon>
        <taxon>Atheliales</taxon>
        <taxon>Atheliaceae</taxon>
        <taxon>Athelia</taxon>
    </lineage>
</organism>
<evidence type="ECO:0000256" key="4">
    <source>
        <dbReference type="ARBA" id="ARBA00022723"/>
    </source>
</evidence>
<sequence>MANESECAQQDVHMHVEDDRQRAFRFRFRSRHPAVLTNPTAAGTLRFRFQFRFPHHRRVYSQYDEIVRIVLTRSRTTNYREVVKPICGPNGLPKGPAYSNRMYSDEPYAIILIHDQAVHAARRKNWNKVFSPKALKGYGSISTAVRDLMDQITEMSTLLSSTAEAQWTFPQRLHEQGYVLARGTRRRTTCSIHRFGHASPQVRCTPLLTIVAGFDSVSPTMTAISFLFTDHRDCFLRLCAEIYACFPSGNGTSNFNSLANMPYLNAHETLCLLPPLTGLQRRMLNDAGWVIGKYFIPGETAILVPTFTVQRDPRNFSPRLDVFRPDRCLEEEGRKNVDTTLPFIRETDTFHAFSLGPASCVDKNIVWAELCCYFAFLMQNFDFKLSGDMHQAAMRSTKCEIIGNGNMERNLAIINLYNAKPKSYGDMQHPVYTFQ</sequence>
<name>A0A167W9W7_9AGAM</name>
<protein>
    <submittedName>
        <fullName evidence="8">Cytochrome P450</fullName>
    </submittedName>
</protein>
<comment type="pathway">
    <text evidence="2">Secondary metabolite biosynthesis.</text>
</comment>
<dbReference type="OrthoDB" id="6692864at2759"/>
<dbReference type="AlphaFoldDB" id="A0A167W9W7"/>
<evidence type="ECO:0000256" key="1">
    <source>
        <dbReference type="ARBA" id="ARBA00001971"/>
    </source>
</evidence>
<comment type="cofactor">
    <cofactor evidence="1">
        <name>heme</name>
        <dbReference type="ChEBI" id="CHEBI:30413"/>
    </cofactor>
</comment>
<evidence type="ECO:0000256" key="5">
    <source>
        <dbReference type="ARBA" id="ARBA00023002"/>
    </source>
</evidence>
<dbReference type="InterPro" id="IPR001128">
    <property type="entry name" value="Cyt_P450"/>
</dbReference>
<dbReference type="GO" id="GO:0020037">
    <property type="term" value="F:heme binding"/>
    <property type="evidence" value="ECO:0007669"/>
    <property type="project" value="InterPro"/>
</dbReference>
<evidence type="ECO:0000256" key="2">
    <source>
        <dbReference type="ARBA" id="ARBA00005179"/>
    </source>
</evidence>
<dbReference type="Pfam" id="PF00067">
    <property type="entry name" value="p450"/>
    <property type="match status" value="1"/>
</dbReference>
<evidence type="ECO:0000313" key="9">
    <source>
        <dbReference type="Proteomes" id="UP000076532"/>
    </source>
</evidence>
<comment type="similarity">
    <text evidence="3">Belongs to the cytochrome P450 family.</text>
</comment>
<evidence type="ECO:0000256" key="3">
    <source>
        <dbReference type="ARBA" id="ARBA00010617"/>
    </source>
</evidence>
<accession>A0A167W9W7</accession>
<dbReference type="GO" id="GO:0016705">
    <property type="term" value="F:oxidoreductase activity, acting on paired donors, with incorporation or reduction of molecular oxygen"/>
    <property type="evidence" value="ECO:0007669"/>
    <property type="project" value="InterPro"/>
</dbReference>
<gene>
    <name evidence="8" type="ORF">FIBSPDRAFT_966934</name>
</gene>
<dbReference type="EMBL" id="KV417815">
    <property type="protein sequence ID" value="KZP05857.1"/>
    <property type="molecule type" value="Genomic_DNA"/>
</dbReference>
<keyword evidence="4" id="KW-0479">Metal-binding</keyword>
<dbReference type="GO" id="GO:0005506">
    <property type="term" value="F:iron ion binding"/>
    <property type="evidence" value="ECO:0007669"/>
    <property type="project" value="InterPro"/>
</dbReference>
<keyword evidence="7" id="KW-0503">Monooxygenase</keyword>
<dbReference type="InterPro" id="IPR050121">
    <property type="entry name" value="Cytochrome_P450_monoxygenase"/>
</dbReference>
<evidence type="ECO:0000313" key="8">
    <source>
        <dbReference type="EMBL" id="KZP05857.1"/>
    </source>
</evidence>
<reference evidence="8 9" key="1">
    <citation type="journal article" date="2016" name="Mol. Biol. Evol.">
        <title>Comparative Genomics of Early-Diverging Mushroom-Forming Fungi Provides Insights into the Origins of Lignocellulose Decay Capabilities.</title>
        <authorList>
            <person name="Nagy L.G."/>
            <person name="Riley R."/>
            <person name="Tritt A."/>
            <person name="Adam C."/>
            <person name="Daum C."/>
            <person name="Floudas D."/>
            <person name="Sun H."/>
            <person name="Yadav J.S."/>
            <person name="Pangilinan J."/>
            <person name="Larsson K.H."/>
            <person name="Matsuura K."/>
            <person name="Barry K."/>
            <person name="Labutti K."/>
            <person name="Kuo R."/>
            <person name="Ohm R.A."/>
            <person name="Bhattacharya S.S."/>
            <person name="Shirouzu T."/>
            <person name="Yoshinaga Y."/>
            <person name="Martin F.M."/>
            <person name="Grigoriev I.V."/>
            <person name="Hibbett D.S."/>
        </authorList>
    </citation>
    <scope>NUCLEOTIDE SEQUENCE [LARGE SCALE GENOMIC DNA]</scope>
    <source>
        <strain evidence="8 9">CBS 109695</strain>
    </source>
</reference>
<keyword evidence="5" id="KW-0560">Oxidoreductase</keyword>
<dbReference type="PANTHER" id="PTHR24305:SF187">
    <property type="entry name" value="P450, PUTATIVE (EUROFUNG)-RELATED"/>
    <property type="match status" value="1"/>
</dbReference>
<keyword evidence="6" id="KW-0408">Iron</keyword>
<dbReference type="Gene3D" id="1.10.630.10">
    <property type="entry name" value="Cytochrome P450"/>
    <property type="match status" value="1"/>
</dbReference>
<dbReference type="SUPFAM" id="SSF48264">
    <property type="entry name" value="Cytochrome P450"/>
    <property type="match status" value="1"/>
</dbReference>
<evidence type="ECO:0000256" key="7">
    <source>
        <dbReference type="ARBA" id="ARBA00023033"/>
    </source>
</evidence>
<dbReference type="PANTHER" id="PTHR24305">
    <property type="entry name" value="CYTOCHROME P450"/>
    <property type="match status" value="1"/>
</dbReference>
<keyword evidence="9" id="KW-1185">Reference proteome</keyword>
<proteinExistence type="inferred from homology"/>
<dbReference type="STRING" id="436010.A0A167W9W7"/>
<dbReference type="GO" id="GO:0004497">
    <property type="term" value="F:monooxygenase activity"/>
    <property type="evidence" value="ECO:0007669"/>
    <property type="project" value="UniProtKB-KW"/>
</dbReference>
<dbReference type="Proteomes" id="UP000076532">
    <property type="component" value="Unassembled WGS sequence"/>
</dbReference>
<dbReference type="InterPro" id="IPR036396">
    <property type="entry name" value="Cyt_P450_sf"/>
</dbReference>